<dbReference type="GO" id="GO:0005886">
    <property type="term" value="C:plasma membrane"/>
    <property type="evidence" value="ECO:0007669"/>
    <property type="project" value="TreeGrafter"/>
</dbReference>
<dbReference type="RefSeq" id="WP_301190016.1">
    <property type="nucleotide sequence ID" value="NZ_JAPDPJ010000014.1"/>
</dbReference>
<dbReference type="PROSITE" id="PS50111">
    <property type="entry name" value="CHEMOTAXIS_TRANSDUC_2"/>
    <property type="match status" value="1"/>
</dbReference>
<dbReference type="Pfam" id="PF00015">
    <property type="entry name" value="MCPsignal"/>
    <property type="match status" value="1"/>
</dbReference>
<dbReference type="InterPro" id="IPR003660">
    <property type="entry name" value="HAMP_dom"/>
</dbReference>
<dbReference type="CDD" id="cd06225">
    <property type="entry name" value="HAMP"/>
    <property type="match status" value="1"/>
</dbReference>
<dbReference type="SMART" id="SM00283">
    <property type="entry name" value="MA"/>
    <property type="match status" value="1"/>
</dbReference>
<evidence type="ECO:0000256" key="2">
    <source>
        <dbReference type="ARBA" id="ARBA00029447"/>
    </source>
</evidence>
<feature type="transmembrane region" description="Helical" evidence="5">
    <location>
        <begin position="324"/>
        <end position="344"/>
    </location>
</feature>
<comment type="similarity">
    <text evidence="2">Belongs to the methyl-accepting chemotaxis (MCP) protein family.</text>
</comment>
<dbReference type="InterPro" id="IPR051310">
    <property type="entry name" value="MCP_chemotaxis"/>
</dbReference>
<dbReference type="GO" id="GO:0007165">
    <property type="term" value="P:signal transduction"/>
    <property type="evidence" value="ECO:0007669"/>
    <property type="project" value="UniProtKB-KW"/>
</dbReference>
<gene>
    <name evidence="8" type="ORF">OM075_08230</name>
</gene>
<dbReference type="SUPFAM" id="SSF103190">
    <property type="entry name" value="Sensory domain-like"/>
    <property type="match status" value="1"/>
</dbReference>
<feature type="transmembrane region" description="Helical" evidence="5">
    <location>
        <begin position="12"/>
        <end position="31"/>
    </location>
</feature>
<keyword evidence="9" id="KW-1185">Reference proteome</keyword>
<dbReference type="SMART" id="SM00304">
    <property type="entry name" value="HAMP"/>
    <property type="match status" value="1"/>
</dbReference>
<evidence type="ECO:0000313" key="8">
    <source>
        <dbReference type="EMBL" id="MCW3786452.1"/>
    </source>
</evidence>
<accession>A0AAE3SEY2</accession>
<dbReference type="AlphaFoldDB" id="A0AAE3SEY2"/>
<keyword evidence="5" id="KW-0472">Membrane</keyword>
<evidence type="ECO:0000256" key="5">
    <source>
        <dbReference type="SAM" id="Phobius"/>
    </source>
</evidence>
<dbReference type="EMBL" id="JAPDPJ010000014">
    <property type="protein sequence ID" value="MCW3786452.1"/>
    <property type="molecule type" value="Genomic_DNA"/>
</dbReference>
<dbReference type="CDD" id="cd18774">
    <property type="entry name" value="PDC2_HK_sensor"/>
    <property type="match status" value="1"/>
</dbReference>
<keyword evidence="5" id="KW-0812">Transmembrane</keyword>
<dbReference type="InterPro" id="IPR029151">
    <property type="entry name" value="Sensor-like_sf"/>
</dbReference>
<organism evidence="8 9">
    <name type="scientific">Plebeiibacterium sediminum</name>
    <dbReference type="NCBI Taxonomy" id="2992112"/>
    <lineage>
        <taxon>Bacteria</taxon>
        <taxon>Pseudomonadati</taxon>
        <taxon>Bacteroidota</taxon>
        <taxon>Bacteroidia</taxon>
        <taxon>Marinilabiliales</taxon>
        <taxon>Marinilabiliaceae</taxon>
        <taxon>Plebeiibacterium</taxon>
    </lineage>
</organism>
<dbReference type="SUPFAM" id="SSF58104">
    <property type="entry name" value="Methyl-accepting chemotaxis protein (MCP) signaling domain"/>
    <property type="match status" value="1"/>
</dbReference>
<sequence length="635" mass="70627">MKFNDFKLKKRINITIITMIVVVFAVIGFIITSNQKDAIVKNTQEQMNMHVKDLVEILNSHVQGKQSLVNMSLNDAHRLFYSKGAINLSDKKTETTITLDNSIVKQITFNSLTQNNVALFNNNMFVDELKHDSINVASIFQRTNEGYLRISTSVTDHNGDRALGTIIPDSSEIIKTIEQKKNFYGRAFVIDDWYLTAYEPIIINGNIEGMLSVAIKEKDYNYLKHEFSSRKYFSEGYPLIVDSEGNLIIHPTNEGENISDKLYFKDIKDASKAIFNHSRYKWPETEDGEWKQQYFKYFKPYDSYICVSLYEKDMYHSLQVTTNISAIGIIISIILLSGCIYLLMGPILKTINEISDISSNISQGNLDVKIEVNGKDELAETANSLQIMVKKLKEIISEVVAGSNNIAVASQQLSNSSQILSQNANEQAASVEEISSTMEEMAANIAQNSSNARHNEQISVQTKKGLDELFVSTENTIQANKMIADNTSIIKEISSQINILALNAAVEAANSGQHGRGFAVVAAEVRKLAEKSSTVSDEIVNKVTNGVNIAIETGDKMKSLLPHIKTVTNLTQEITAASNEQNEGASQINSSINQLNQVTQETAAASEELASSSEELSTQAERLKELVAFFKTDDN</sequence>
<comment type="caution">
    <text evidence="8">The sequence shown here is derived from an EMBL/GenBank/DDBJ whole genome shotgun (WGS) entry which is preliminary data.</text>
</comment>
<dbReference type="Pfam" id="PF00672">
    <property type="entry name" value="HAMP"/>
    <property type="match status" value="1"/>
</dbReference>
<evidence type="ECO:0000256" key="1">
    <source>
        <dbReference type="ARBA" id="ARBA00022500"/>
    </source>
</evidence>
<protein>
    <submittedName>
        <fullName evidence="8">Cache 3/Cache 2 fusion domain-containing protein</fullName>
    </submittedName>
</protein>
<evidence type="ECO:0000259" key="6">
    <source>
        <dbReference type="PROSITE" id="PS50111"/>
    </source>
</evidence>
<name>A0AAE3SEY2_9BACT</name>
<evidence type="ECO:0000259" key="7">
    <source>
        <dbReference type="PROSITE" id="PS50885"/>
    </source>
</evidence>
<dbReference type="PANTHER" id="PTHR43531">
    <property type="entry name" value="PROTEIN ICFG"/>
    <property type="match status" value="1"/>
</dbReference>
<keyword evidence="5" id="KW-1133">Transmembrane helix</keyword>
<dbReference type="InterPro" id="IPR033462">
    <property type="entry name" value="Cache_3-Cache_2"/>
</dbReference>
<dbReference type="Gene3D" id="3.30.450.20">
    <property type="entry name" value="PAS domain"/>
    <property type="match status" value="1"/>
</dbReference>
<dbReference type="Proteomes" id="UP001209229">
    <property type="component" value="Unassembled WGS sequence"/>
</dbReference>
<dbReference type="GO" id="GO:0006935">
    <property type="term" value="P:chemotaxis"/>
    <property type="evidence" value="ECO:0007669"/>
    <property type="project" value="UniProtKB-KW"/>
</dbReference>
<evidence type="ECO:0000256" key="4">
    <source>
        <dbReference type="SAM" id="Coils"/>
    </source>
</evidence>
<proteinExistence type="inferred from homology"/>
<feature type="coiled-coil region" evidence="4">
    <location>
        <begin position="595"/>
        <end position="626"/>
    </location>
</feature>
<dbReference type="Gene3D" id="1.10.287.950">
    <property type="entry name" value="Methyl-accepting chemotaxis protein"/>
    <property type="match status" value="1"/>
</dbReference>
<dbReference type="PANTHER" id="PTHR43531:SF11">
    <property type="entry name" value="METHYL-ACCEPTING CHEMOTAXIS PROTEIN 3"/>
    <property type="match status" value="1"/>
</dbReference>
<dbReference type="PROSITE" id="PS50885">
    <property type="entry name" value="HAMP"/>
    <property type="match status" value="1"/>
</dbReference>
<keyword evidence="3" id="KW-0807">Transducer</keyword>
<dbReference type="Pfam" id="PF17201">
    <property type="entry name" value="Cache_3-Cache_2"/>
    <property type="match status" value="1"/>
</dbReference>
<keyword evidence="1" id="KW-0145">Chemotaxis</keyword>
<dbReference type="GO" id="GO:0004888">
    <property type="term" value="F:transmembrane signaling receptor activity"/>
    <property type="evidence" value="ECO:0007669"/>
    <property type="project" value="TreeGrafter"/>
</dbReference>
<feature type="domain" description="HAMP" evidence="7">
    <location>
        <begin position="345"/>
        <end position="397"/>
    </location>
</feature>
<evidence type="ECO:0000256" key="3">
    <source>
        <dbReference type="PROSITE-ProRule" id="PRU00284"/>
    </source>
</evidence>
<reference evidence="8" key="1">
    <citation type="submission" date="2022-10" db="EMBL/GenBank/DDBJ databases">
        <authorList>
            <person name="Yu W.X."/>
        </authorList>
    </citation>
    <scope>NUCLEOTIDE SEQUENCE</scope>
    <source>
        <strain evidence="8">AAT</strain>
    </source>
</reference>
<keyword evidence="4" id="KW-0175">Coiled coil</keyword>
<feature type="domain" description="Methyl-accepting transducer" evidence="6">
    <location>
        <begin position="402"/>
        <end position="617"/>
    </location>
</feature>
<dbReference type="InterPro" id="IPR004089">
    <property type="entry name" value="MCPsignal_dom"/>
</dbReference>
<evidence type="ECO:0000313" key="9">
    <source>
        <dbReference type="Proteomes" id="UP001209229"/>
    </source>
</evidence>